<name>A0A9X3IVC1_9GAMM</name>
<dbReference type="AlphaFoldDB" id="A0A9X3IVC1"/>
<evidence type="ECO:0000313" key="1">
    <source>
        <dbReference type="EMBL" id="MCY0967103.1"/>
    </source>
</evidence>
<keyword evidence="2" id="KW-1185">Reference proteome</keyword>
<reference evidence="1" key="1">
    <citation type="submission" date="2022-11" db="EMBL/GenBank/DDBJ databases">
        <title>Parathalassolutuus dongxingensis gen. nov., sp. nov., a novel member of family Oceanospirillaceae isolated from a coastal shrimp pond in Guangxi, China.</title>
        <authorList>
            <person name="Chen H."/>
        </authorList>
    </citation>
    <scope>NUCLEOTIDE SEQUENCE</scope>
    <source>
        <strain evidence="1">G-43</strain>
    </source>
</reference>
<accession>A0A9X3IVC1</accession>
<dbReference type="RefSeq" id="WP_283175308.1">
    <property type="nucleotide sequence ID" value="NZ_JAPNOA010000058.1"/>
</dbReference>
<organism evidence="1 2">
    <name type="scientific">Parathalassolituus penaei</name>
    <dbReference type="NCBI Taxonomy" id="2997323"/>
    <lineage>
        <taxon>Bacteria</taxon>
        <taxon>Pseudomonadati</taxon>
        <taxon>Pseudomonadota</taxon>
        <taxon>Gammaproteobacteria</taxon>
        <taxon>Oceanospirillales</taxon>
        <taxon>Oceanospirillaceae</taxon>
        <taxon>Parathalassolituus</taxon>
    </lineage>
</organism>
<comment type="caution">
    <text evidence="1">The sequence shown here is derived from an EMBL/GenBank/DDBJ whole genome shotgun (WGS) entry which is preliminary data.</text>
</comment>
<protein>
    <submittedName>
        <fullName evidence="1">Uncharacterized protein</fullName>
    </submittedName>
</protein>
<dbReference type="Proteomes" id="UP001150830">
    <property type="component" value="Unassembled WGS sequence"/>
</dbReference>
<evidence type="ECO:0000313" key="2">
    <source>
        <dbReference type="Proteomes" id="UP001150830"/>
    </source>
</evidence>
<proteinExistence type="predicted"/>
<dbReference type="EMBL" id="JAPNOA010000058">
    <property type="protein sequence ID" value="MCY0967103.1"/>
    <property type="molecule type" value="Genomic_DNA"/>
</dbReference>
<sequence length="146" mass="16762">MNPAITREGLVETIEKAISHYHRSYQIALLKMHYQPSERGSRVEEARPPVAIEVQKLMQQLSGEDTVRIFRDYEERYDSALTRFSMLMANAELRKTESAHMLGELREDARKSLSVLTSILKELTMHIFPLTDGQLQDCIGSARRIA</sequence>
<gene>
    <name evidence="1" type="ORF">OUO13_18135</name>
</gene>